<evidence type="ECO:0000313" key="5">
    <source>
        <dbReference type="Proteomes" id="UP000261166"/>
    </source>
</evidence>
<gene>
    <name evidence="3" type="ORF">DWY69_10180</name>
    <name evidence="2" type="ORF">DXC51_06555</name>
</gene>
<accession>A0A3E3IXL7</accession>
<protein>
    <submittedName>
        <fullName evidence="3">ANTAR domain-containing protein</fullName>
    </submittedName>
</protein>
<dbReference type="InterPro" id="IPR005561">
    <property type="entry name" value="ANTAR"/>
</dbReference>
<dbReference type="Proteomes" id="UP000260812">
    <property type="component" value="Unassembled WGS sequence"/>
</dbReference>
<dbReference type="SMART" id="SM01012">
    <property type="entry name" value="ANTAR"/>
    <property type="match status" value="1"/>
</dbReference>
<dbReference type="PROSITE" id="PS50921">
    <property type="entry name" value="ANTAR"/>
    <property type="match status" value="1"/>
</dbReference>
<feature type="domain" description="ANTAR" evidence="1">
    <location>
        <begin position="116"/>
        <end position="177"/>
    </location>
</feature>
<proteinExistence type="predicted"/>
<name>A0A3E3IXL7_9FIRM</name>
<dbReference type="SUPFAM" id="SSF52172">
    <property type="entry name" value="CheY-like"/>
    <property type="match status" value="1"/>
</dbReference>
<comment type="caution">
    <text evidence="3">The sequence shown here is derived from an EMBL/GenBank/DDBJ whole genome shotgun (WGS) entry which is preliminary data.</text>
</comment>
<dbReference type="EMBL" id="QVLU01000008">
    <property type="protein sequence ID" value="RGE71844.1"/>
    <property type="molecule type" value="Genomic_DNA"/>
</dbReference>
<evidence type="ECO:0000313" key="3">
    <source>
        <dbReference type="EMBL" id="RGE71844.1"/>
    </source>
</evidence>
<evidence type="ECO:0000313" key="2">
    <source>
        <dbReference type="EMBL" id="RGE63599.1"/>
    </source>
</evidence>
<dbReference type="Pfam" id="PF03861">
    <property type="entry name" value="ANTAR"/>
    <property type="match status" value="1"/>
</dbReference>
<dbReference type="OrthoDB" id="9808843at2"/>
<keyword evidence="4" id="KW-1185">Reference proteome</keyword>
<dbReference type="InterPro" id="IPR036388">
    <property type="entry name" value="WH-like_DNA-bd_sf"/>
</dbReference>
<dbReference type="InterPro" id="IPR011006">
    <property type="entry name" value="CheY-like_superfamily"/>
</dbReference>
<evidence type="ECO:0000313" key="4">
    <source>
        <dbReference type="Proteomes" id="UP000260812"/>
    </source>
</evidence>
<dbReference type="Gene3D" id="1.10.10.10">
    <property type="entry name" value="Winged helix-like DNA-binding domain superfamily/Winged helix DNA-binding domain"/>
    <property type="match status" value="1"/>
</dbReference>
<organism evidence="3 5">
    <name type="scientific">Eisenbergiella massiliensis</name>
    <dbReference type="NCBI Taxonomy" id="1720294"/>
    <lineage>
        <taxon>Bacteria</taxon>
        <taxon>Bacillati</taxon>
        <taxon>Bacillota</taxon>
        <taxon>Clostridia</taxon>
        <taxon>Lachnospirales</taxon>
        <taxon>Lachnospiraceae</taxon>
        <taxon>Eisenbergiella</taxon>
    </lineage>
</organism>
<sequence length="181" mass="20186">MTNIIVVLPKIEDAKSIKNVLVRSGFSVMAACSTGAQALGAADALSGGIVICSYKLIDMAYSELYDYLPPGMDMLLLASPGYLSEVSVKDIVCLSMPLKVQELVSTVDMMCQSRERRRRRQRLAPRERSKEEAAIIKEAKALLMERNRMTEEEAHRYIQKCSMDSGTNMVEMAKMVLVTRN</sequence>
<dbReference type="GeneID" id="97986548"/>
<dbReference type="AlphaFoldDB" id="A0A3E3IXL7"/>
<dbReference type="GO" id="GO:0003723">
    <property type="term" value="F:RNA binding"/>
    <property type="evidence" value="ECO:0007669"/>
    <property type="project" value="InterPro"/>
</dbReference>
<dbReference type="EMBL" id="QVLV01000003">
    <property type="protein sequence ID" value="RGE63599.1"/>
    <property type="molecule type" value="Genomic_DNA"/>
</dbReference>
<reference evidence="4 5" key="1">
    <citation type="submission" date="2018-08" db="EMBL/GenBank/DDBJ databases">
        <title>A genome reference for cultivated species of the human gut microbiota.</title>
        <authorList>
            <person name="Zou Y."/>
            <person name="Xue W."/>
            <person name="Luo G."/>
        </authorList>
    </citation>
    <scope>NUCLEOTIDE SEQUENCE [LARGE SCALE GENOMIC DNA]</scope>
    <source>
        <strain evidence="3 5">AF26-4BH</strain>
        <strain evidence="2 4">TF05-5AC</strain>
    </source>
</reference>
<evidence type="ECO:0000259" key="1">
    <source>
        <dbReference type="PROSITE" id="PS50921"/>
    </source>
</evidence>
<dbReference type="Proteomes" id="UP000261166">
    <property type="component" value="Unassembled WGS sequence"/>
</dbReference>
<dbReference type="RefSeq" id="WP_025488766.1">
    <property type="nucleotide sequence ID" value="NZ_CALBAU010000271.1"/>
</dbReference>